<organism evidence="5 6">
    <name type="scientific">Thermothielavioides terrestris</name>
    <dbReference type="NCBI Taxonomy" id="2587410"/>
    <lineage>
        <taxon>Eukaryota</taxon>
        <taxon>Fungi</taxon>
        <taxon>Dikarya</taxon>
        <taxon>Ascomycota</taxon>
        <taxon>Pezizomycotina</taxon>
        <taxon>Sordariomycetes</taxon>
        <taxon>Sordariomycetidae</taxon>
        <taxon>Sordariales</taxon>
        <taxon>Chaetomiaceae</taxon>
        <taxon>Thermothielavioides</taxon>
    </lineage>
</organism>
<feature type="region of interest" description="Disordered" evidence="3">
    <location>
        <begin position="310"/>
        <end position="395"/>
    </location>
</feature>
<evidence type="ECO:0000313" key="5">
    <source>
        <dbReference type="EMBL" id="SPQ23734.1"/>
    </source>
</evidence>
<feature type="compositionally biased region" description="Gly residues" evidence="3">
    <location>
        <begin position="282"/>
        <end position="292"/>
    </location>
</feature>
<dbReference type="AlphaFoldDB" id="A0A3S4D661"/>
<feature type="region of interest" description="Disordered" evidence="3">
    <location>
        <begin position="1"/>
        <end position="211"/>
    </location>
</feature>
<dbReference type="InterPro" id="IPR000156">
    <property type="entry name" value="Ran_bind_dom"/>
</dbReference>
<feature type="region of interest" description="Disordered" evidence="3">
    <location>
        <begin position="223"/>
        <end position="296"/>
    </location>
</feature>
<dbReference type="SUPFAM" id="SSF50729">
    <property type="entry name" value="PH domain-like"/>
    <property type="match status" value="1"/>
</dbReference>
<accession>A0A3S4D661</accession>
<dbReference type="PANTHER" id="PTHR23138:SF142">
    <property type="entry name" value="RAN-BINDING PROTEIN 3B-RELATED"/>
    <property type="match status" value="1"/>
</dbReference>
<comment type="subcellular location">
    <subcellularLocation>
        <location evidence="1">Nucleus</location>
    </subcellularLocation>
</comment>
<dbReference type="InterPro" id="IPR045255">
    <property type="entry name" value="RanBP1-like"/>
</dbReference>
<evidence type="ECO:0000256" key="1">
    <source>
        <dbReference type="ARBA" id="ARBA00004123"/>
    </source>
</evidence>
<dbReference type="Proteomes" id="UP000289323">
    <property type="component" value="Unassembled WGS sequence"/>
</dbReference>
<feature type="compositionally biased region" description="Polar residues" evidence="3">
    <location>
        <begin position="173"/>
        <end position="191"/>
    </location>
</feature>
<dbReference type="Pfam" id="PF00638">
    <property type="entry name" value="Ran_BP1"/>
    <property type="match status" value="1"/>
</dbReference>
<feature type="compositionally biased region" description="Polar residues" evidence="3">
    <location>
        <begin position="240"/>
        <end position="249"/>
    </location>
</feature>
<dbReference type="PROSITE" id="PS50196">
    <property type="entry name" value="RANBD1"/>
    <property type="match status" value="1"/>
</dbReference>
<proteinExistence type="predicted"/>
<evidence type="ECO:0000256" key="2">
    <source>
        <dbReference type="ARBA" id="ARBA00023242"/>
    </source>
</evidence>
<feature type="compositionally biased region" description="Polar residues" evidence="3">
    <location>
        <begin position="119"/>
        <end position="130"/>
    </location>
</feature>
<feature type="compositionally biased region" description="Acidic residues" evidence="3">
    <location>
        <begin position="337"/>
        <end position="365"/>
    </location>
</feature>
<dbReference type="PANTHER" id="PTHR23138">
    <property type="entry name" value="RAN BINDING PROTEIN"/>
    <property type="match status" value="1"/>
</dbReference>
<feature type="region of interest" description="Disordered" evidence="3">
    <location>
        <begin position="436"/>
        <end position="469"/>
    </location>
</feature>
<feature type="compositionally biased region" description="Basic and acidic residues" evidence="3">
    <location>
        <begin position="29"/>
        <end position="45"/>
    </location>
</feature>
<dbReference type="Gene3D" id="2.30.29.30">
    <property type="entry name" value="Pleckstrin-homology domain (PH domain)/Phosphotyrosine-binding domain (PTB)"/>
    <property type="match status" value="1"/>
</dbReference>
<feature type="compositionally biased region" description="Basic and acidic residues" evidence="3">
    <location>
        <begin position="193"/>
        <end position="203"/>
    </location>
</feature>
<reference evidence="5 6" key="1">
    <citation type="submission" date="2018-04" db="EMBL/GenBank/DDBJ databases">
        <authorList>
            <person name="Huttner S."/>
            <person name="Dainat J."/>
        </authorList>
    </citation>
    <scope>NUCLEOTIDE SEQUENCE [LARGE SCALE GENOMIC DNA]</scope>
</reference>
<feature type="compositionally biased region" description="Basic and acidic residues" evidence="3">
    <location>
        <begin position="131"/>
        <end position="146"/>
    </location>
</feature>
<protein>
    <submittedName>
        <fullName evidence="5">6ab60e4b-9d52-414e-b473-54c3bb39c459</fullName>
    </submittedName>
</protein>
<keyword evidence="2" id="KW-0539">Nucleus</keyword>
<feature type="domain" description="RanBD1" evidence="4">
    <location>
        <begin position="383"/>
        <end position="548"/>
    </location>
</feature>
<name>A0A3S4D661_9PEZI</name>
<feature type="compositionally biased region" description="Low complexity" evidence="3">
    <location>
        <begin position="250"/>
        <end position="268"/>
    </location>
</feature>
<sequence length="553" mass="58082">MADDPHNTSDPSVHAEPAAAAEEDAETTAARRELKQTSISEKTEHGTIPLSQDEKGASEDDAPEDRAARRRRITPEISLGAPREDALKEQVSSPKKKRAHDELEENRDVTGAPLEGESPGQSAASATVQSRTDRSEPEKKRPRDRQASASAVESGKEEVVSSPADPAAAPDGNTEQEPLSASASPRSSMEQPSEAREPAKTEPPKPASASAFAKSGFAKLAASSTSPFGTIGGAGKPSLFGSTAGSSNFGSALGGSKPAAPSAPPKLSFSGTTAASPFAGLNGQGSGSGGGSVFKSSPFASAFGGSALSGARLSNFGKPGEALKSDKPAKPFGAPDSDTEDKSDEGSSEDEDTKGDAASEDEGTKEDEREKDDAKAGDDKKKPKLQKIVVDDGEGQESTLFSVRAKMYVMEKGVGWKERGSGMLKVNVPKATVELDEQGAADPASFDPSVLRQDDDDDNNNNGGNGNKDALRKHVRLIMRQDHTLRVILNTVILPAMKFQVTNRLKTSTVLFTAFEGGEVRQVQMKMSEANATAFSQLVEMLKKRLADVEERG</sequence>
<gene>
    <name evidence="5" type="ORF">TT172_LOCUS6153</name>
</gene>
<dbReference type="SMART" id="SM00160">
    <property type="entry name" value="RanBD"/>
    <property type="match status" value="1"/>
</dbReference>
<dbReference type="GO" id="GO:0005634">
    <property type="term" value="C:nucleus"/>
    <property type="evidence" value="ECO:0007669"/>
    <property type="project" value="UniProtKB-SubCell"/>
</dbReference>
<dbReference type="EMBL" id="OUUZ01000011">
    <property type="protein sequence ID" value="SPQ23734.1"/>
    <property type="molecule type" value="Genomic_DNA"/>
</dbReference>
<dbReference type="InterPro" id="IPR011993">
    <property type="entry name" value="PH-like_dom_sf"/>
</dbReference>
<feature type="compositionally biased region" description="Basic and acidic residues" evidence="3">
    <location>
        <begin position="366"/>
        <end position="381"/>
    </location>
</feature>
<evidence type="ECO:0000313" key="6">
    <source>
        <dbReference type="Proteomes" id="UP000289323"/>
    </source>
</evidence>
<evidence type="ECO:0000259" key="4">
    <source>
        <dbReference type="PROSITE" id="PS50196"/>
    </source>
</evidence>
<evidence type="ECO:0000256" key="3">
    <source>
        <dbReference type="SAM" id="MobiDB-lite"/>
    </source>
</evidence>